<evidence type="ECO:0000313" key="2">
    <source>
        <dbReference type="EMBL" id="KML55641.1"/>
    </source>
</evidence>
<proteinExistence type="predicted"/>
<name>A0A0J5WT44_BURCE</name>
<organism evidence="2 3">
    <name type="scientific">Burkholderia cepacia</name>
    <name type="common">Pseudomonas cepacia</name>
    <dbReference type="NCBI Taxonomy" id="292"/>
    <lineage>
        <taxon>Bacteria</taxon>
        <taxon>Pseudomonadati</taxon>
        <taxon>Pseudomonadota</taxon>
        <taxon>Betaproteobacteria</taxon>
        <taxon>Burkholderiales</taxon>
        <taxon>Burkholderiaceae</taxon>
        <taxon>Burkholderia</taxon>
        <taxon>Burkholderia cepacia complex</taxon>
    </lineage>
</organism>
<evidence type="ECO:0000256" key="1">
    <source>
        <dbReference type="SAM" id="Phobius"/>
    </source>
</evidence>
<evidence type="ECO:0000313" key="3">
    <source>
        <dbReference type="Proteomes" id="UP000036338"/>
    </source>
</evidence>
<dbReference type="EMBL" id="LDWR01000029">
    <property type="protein sequence ID" value="KML55641.1"/>
    <property type="molecule type" value="Genomic_DNA"/>
</dbReference>
<dbReference type="RefSeq" id="WP_048247192.1">
    <property type="nucleotide sequence ID" value="NZ_LDWR01000029.1"/>
</dbReference>
<reference evidence="2 3" key="1">
    <citation type="submission" date="2015-05" db="EMBL/GenBank/DDBJ databases">
        <title>Draft genome of Burkholderia cepacia LK29.</title>
        <authorList>
            <person name="Chan X.Y."/>
        </authorList>
    </citation>
    <scope>NUCLEOTIDE SEQUENCE [LARGE SCALE GENOMIC DNA]</scope>
    <source>
        <strain evidence="2 3">LK29</strain>
    </source>
</reference>
<keyword evidence="1" id="KW-0812">Transmembrane</keyword>
<comment type="caution">
    <text evidence="2">The sequence shown here is derived from an EMBL/GenBank/DDBJ whole genome shotgun (WGS) entry which is preliminary data.</text>
</comment>
<keyword evidence="1" id="KW-1133">Transmembrane helix</keyword>
<dbReference type="PATRIC" id="fig|292.27.peg.3503"/>
<gene>
    <name evidence="2" type="ORF">VL15_17550</name>
</gene>
<feature type="transmembrane region" description="Helical" evidence="1">
    <location>
        <begin position="12"/>
        <end position="33"/>
    </location>
</feature>
<accession>A0A0J5WT44</accession>
<protein>
    <submittedName>
        <fullName evidence="2">Uncharacterized protein</fullName>
    </submittedName>
</protein>
<dbReference type="AlphaFoldDB" id="A0A0J5WT44"/>
<feature type="transmembrane region" description="Helical" evidence="1">
    <location>
        <begin position="45"/>
        <end position="65"/>
    </location>
</feature>
<sequence length="113" mass="12302">MKGSISEALRAHVVLLSISSAIAMVPCFGIALLPGQFGGGTFEPSYRAGVVVLAALVMLWLRWCARRAFRSALQARKIRLTPTGPFAALIARDCPRAWLVQLHLELRGLRCGE</sequence>
<keyword evidence="1" id="KW-0472">Membrane</keyword>
<dbReference type="Proteomes" id="UP000036338">
    <property type="component" value="Unassembled WGS sequence"/>
</dbReference>